<dbReference type="AlphaFoldDB" id="A0A516KDI1"/>
<dbReference type="SMART" id="SM00871">
    <property type="entry name" value="AraC_E_bind"/>
    <property type="match status" value="1"/>
</dbReference>
<organism evidence="2 3">
    <name type="scientific">Radiobacillus deserti</name>
    <dbReference type="NCBI Taxonomy" id="2594883"/>
    <lineage>
        <taxon>Bacteria</taxon>
        <taxon>Bacillati</taxon>
        <taxon>Bacillota</taxon>
        <taxon>Bacilli</taxon>
        <taxon>Bacillales</taxon>
        <taxon>Bacillaceae</taxon>
        <taxon>Radiobacillus</taxon>
    </lineage>
</organism>
<dbReference type="InterPro" id="IPR029441">
    <property type="entry name" value="Cass2"/>
</dbReference>
<accession>A0A516KDI1</accession>
<dbReference type="Pfam" id="PF14526">
    <property type="entry name" value="Cass2"/>
    <property type="match status" value="1"/>
</dbReference>
<dbReference type="OrthoDB" id="2734147at2"/>
<dbReference type="Proteomes" id="UP000315215">
    <property type="component" value="Chromosome"/>
</dbReference>
<dbReference type="RefSeq" id="WP_143892224.1">
    <property type="nucleotide sequence ID" value="NZ_CP041666.1"/>
</dbReference>
<gene>
    <name evidence="2" type="ORF">FN924_04360</name>
</gene>
<proteinExistence type="predicted"/>
<reference evidence="2 3" key="1">
    <citation type="submission" date="2019-07" db="EMBL/GenBank/DDBJ databases">
        <authorList>
            <person name="Li J."/>
        </authorList>
    </citation>
    <scope>NUCLEOTIDE SEQUENCE [LARGE SCALE GENOMIC DNA]</scope>
    <source>
        <strain evidence="2 3">TKL69</strain>
    </source>
</reference>
<dbReference type="KEGG" id="aqt:FN924_04360"/>
<sequence length="159" mass="18481">MYPFHKTIATFECEVITKKFHLVGQSITTNYPGGFPDAAIKVQTEFESRRDEIKNVVNKEILYSPHMCNEIFATYFACLEVEEIEDVPEGMTGFTLPATKYAKISCSNNTIDEGYTKIFAWMDEKEYVQKWFHYSCPIEIYYLDENVDEEVAEILIPLE</sequence>
<evidence type="ECO:0000313" key="2">
    <source>
        <dbReference type="EMBL" id="QDP39474.1"/>
    </source>
</evidence>
<dbReference type="InterPro" id="IPR011256">
    <property type="entry name" value="Reg_factor_effector_dom_sf"/>
</dbReference>
<dbReference type="Gene3D" id="3.20.80.10">
    <property type="entry name" value="Regulatory factor, effector binding domain"/>
    <property type="match status" value="1"/>
</dbReference>
<dbReference type="InterPro" id="IPR010499">
    <property type="entry name" value="AraC_E-bd"/>
</dbReference>
<dbReference type="EMBL" id="CP041666">
    <property type="protein sequence ID" value="QDP39474.1"/>
    <property type="molecule type" value="Genomic_DNA"/>
</dbReference>
<dbReference type="SUPFAM" id="SSF55136">
    <property type="entry name" value="Probable bacterial effector-binding domain"/>
    <property type="match status" value="1"/>
</dbReference>
<keyword evidence="3" id="KW-1185">Reference proteome</keyword>
<protein>
    <submittedName>
        <fullName evidence="2">AraC family transcriptional regulator</fullName>
    </submittedName>
</protein>
<feature type="domain" description="AraC effector-binding" evidence="1">
    <location>
        <begin position="11"/>
        <end position="159"/>
    </location>
</feature>
<evidence type="ECO:0000259" key="1">
    <source>
        <dbReference type="SMART" id="SM00871"/>
    </source>
</evidence>
<name>A0A516KDI1_9BACI</name>
<evidence type="ECO:0000313" key="3">
    <source>
        <dbReference type="Proteomes" id="UP000315215"/>
    </source>
</evidence>